<dbReference type="EMBL" id="JBJKFK010002681">
    <property type="protein sequence ID" value="KAL3310743.1"/>
    <property type="molecule type" value="Genomic_DNA"/>
</dbReference>
<organism evidence="2 3">
    <name type="scientific">Cichlidogyrus casuarinus</name>
    <dbReference type="NCBI Taxonomy" id="1844966"/>
    <lineage>
        <taxon>Eukaryota</taxon>
        <taxon>Metazoa</taxon>
        <taxon>Spiralia</taxon>
        <taxon>Lophotrochozoa</taxon>
        <taxon>Platyhelminthes</taxon>
        <taxon>Monogenea</taxon>
        <taxon>Monopisthocotylea</taxon>
        <taxon>Dactylogyridea</taxon>
        <taxon>Ancyrocephalidae</taxon>
        <taxon>Cichlidogyrus</taxon>
    </lineage>
</organism>
<reference evidence="2 3" key="1">
    <citation type="submission" date="2024-11" db="EMBL/GenBank/DDBJ databases">
        <title>Adaptive evolution of stress response genes in parasites aligns with host niche diversity.</title>
        <authorList>
            <person name="Hahn C."/>
            <person name="Resl P."/>
        </authorList>
    </citation>
    <scope>NUCLEOTIDE SEQUENCE [LARGE SCALE GENOMIC DNA]</scope>
    <source>
        <strain evidence="2">EGGRZ-B1_66</strain>
        <tissue evidence="2">Body</tissue>
    </source>
</reference>
<feature type="non-terminal residue" evidence="2">
    <location>
        <position position="1"/>
    </location>
</feature>
<sequence>PLAGKLLIYDWKHGETRTITLRNARSDCVACGENQDRISLTADEYIQFCNGASADDKARPVNSALASTRLSPQELAVWRRDEYPHLLIDIRPSIETEICRLDNSLFIESEQLLERASVDEICERIQQAQKSISAPRWPFNVVLLCHRGNKSHELVPSLSGILNDKLEALEQESSLVCVRDLAGGLADWSAQVDQDFPIY</sequence>
<evidence type="ECO:0000313" key="2">
    <source>
        <dbReference type="EMBL" id="KAL3310743.1"/>
    </source>
</evidence>
<proteinExistence type="predicted"/>
<dbReference type="SUPFAM" id="SSF52821">
    <property type="entry name" value="Rhodanese/Cell cycle control phosphatase"/>
    <property type="match status" value="1"/>
</dbReference>
<dbReference type="InterPro" id="IPR036873">
    <property type="entry name" value="Rhodanese-like_dom_sf"/>
</dbReference>
<evidence type="ECO:0000313" key="3">
    <source>
        <dbReference type="Proteomes" id="UP001626550"/>
    </source>
</evidence>
<dbReference type="InterPro" id="IPR001763">
    <property type="entry name" value="Rhodanese-like_dom"/>
</dbReference>
<keyword evidence="3" id="KW-1185">Reference proteome</keyword>
<protein>
    <submittedName>
        <fullName evidence="2">Molybdenum cofactor synthesis protein 3</fullName>
    </submittedName>
</protein>
<dbReference type="Proteomes" id="UP001626550">
    <property type="component" value="Unassembled WGS sequence"/>
</dbReference>
<dbReference type="PROSITE" id="PS50206">
    <property type="entry name" value="RHODANESE_3"/>
    <property type="match status" value="1"/>
</dbReference>
<accession>A0ABD2PUL5</accession>
<comment type="caution">
    <text evidence="2">The sequence shown here is derived from an EMBL/GenBank/DDBJ whole genome shotgun (WGS) entry which is preliminary data.</text>
</comment>
<dbReference type="AlphaFoldDB" id="A0ABD2PUL5"/>
<gene>
    <name evidence="2" type="primary">MOCS3_1</name>
    <name evidence="2" type="ORF">Ciccas_010688</name>
</gene>
<dbReference type="Gene3D" id="3.40.250.10">
    <property type="entry name" value="Rhodanese-like domain"/>
    <property type="match status" value="1"/>
</dbReference>
<evidence type="ECO:0000259" key="1">
    <source>
        <dbReference type="PROSITE" id="PS50206"/>
    </source>
</evidence>
<feature type="domain" description="Rhodanese" evidence="1">
    <location>
        <begin position="81"/>
        <end position="197"/>
    </location>
</feature>
<name>A0ABD2PUL5_9PLAT</name>